<dbReference type="InterPro" id="IPR030395">
    <property type="entry name" value="GP_PDE_dom"/>
</dbReference>
<dbReference type="GO" id="GO:0006071">
    <property type="term" value="P:glycerol metabolic process"/>
    <property type="evidence" value="ECO:0007669"/>
    <property type="project" value="UniProtKB-KW"/>
</dbReference>
<evidence type="ECO:0000259" key="5">
    <source>
        <dbReference type="PROSITE" id="PS51704"/>
    </source>
</evidence>
<evidence type="ECO:0000313" key="6">
    <source>
        <dbReference type="EMBL" id="KAI7840030.1"/>
    </source>
</evidence>
<dbReference type="InterPro" id="IPR017946">
    <property type="entry name" value="PLC-like_Pdiesterase_TIM-brl"/>
</dbReference>
<dbReference type="PANTHER" id="PTHR46211">
    <property type="entry name" value="GLYCEROPHOSPHORYL DIESTER PHOSPHODIESTERASE"/>
    <property type="match status" value="1"/>
</dbReference>
<keyword evidence="4" id="KW-0812">Transmembrane</keyword>
<feature type="transmembrane region" description="Helical" evidence="4">
    <location>
        <begin position="24"/>
        <end position="41"/>
    </location>
</feature>
<evidence type="ECO:0000256" key="3">
    <source>
        <dbReference type="ARBA" id="ARBA00047512"/>
    </source>
</evidence>
<keyword evidence="4" id="KW-1133">Transmembrane helix</keyword>
<dbReference type="GO" id="GO:0008889">
    <property type="term" value="F:glycerophosphodiester phosphodiesterase activity"/>
    <property type="evidence" value="ECO:0007669"/>
    <property type="project" value="UniProtKB-EC"/>
</dbReference>
<comment type="catalytic activity">
    <reaction evidence="3">
        <text>a sn-glycero-3-phosphodiester + H2O = an alcohol + sn-glycerol 3-phosphate + H(+)</text>
        <dbReference type="Rhea" id="RHEA:12969"/>
        <dbReference type="ChEBI" id="CHEBI:15377"/>
        <dbReference type="ChEBI" id="CHEBI:15378"/>
        <dbReference type="ChEBI" id="CHEBI:30879"/>
        <dbReference type="ChEBI" id="CHEBI:57597"/>
        <dbReference type="ChEBI" id="CHEBI:83408"/>
        <dbReference type="EC" id="3.1.4.46"/>
    </reaction>
</comment>
<dbReference type="EMBL" id="JADXDR010000086">
    <property type="protein sequence ID" value="KAI7840030.1"/>
    <property type="molecule type" value="Genomic_DNA"/>
</dbReference>
<name>A0AAD5DQA5_9CHLO</name>
<organism evidence="6 7">
    <name type="scientific">Chlorella ohadii</name>
    <dbReference type="NCBI Taxonomy" id="2649997"/>
    <lineage>
        <taxon>Eukaryota</taxon>
        <taxon>Viridiplantae</taxon>
        <taxon>Chlorophyta</taxon>
        <taxon>core chlorophytes</taxon>
        <taxon>Trebouxiophyceae</taxon>
        <taxon>Chlorellales</taxon>
        <taxon>Chlorellaceae</taxon>
        <taxon>Chlorella clade</taxon>
        <taxon>Chlorella</taxon>
    </lineage>
</organism>
<gene>
    <name evidence="6" type="ORF">COHA_006236</name>
</gene>
<dbReference type="Gene3D" id="3.20.20.190">
    <property type="entry name" value="Phosphatidylinositol (PI) phosphodiesterase"/>
    <property type="match status" value="1"/>
</dbReference>
<keyword evidence="4" id="KW-0472">Membrane</keyword>
<dbReference type="AlphaFoldDB" id="A0AAD5DQA5"/>
<protein>
    <recommendedName>
        <fullName evidence="1">glycerophosphodiester phosphodiesterase</fullName>
        <ecNumber evidence="1">3.1.4.46</ecNumber>
    </recommendedName>
</protein>
<feature type="domain" description="GP-PDE" evidence="5">
    <location>
        <begin position="97"/>
        <end position="318"/>
    </location>
</feature>
<evidence type="ECO:0000256" key="2">
    <source>
        <dbReference type="ARBA" id="ARBA00022798"/>
    </source>
</evidence>
<comment type="caution">
    <text evidence="6">The sequence shown here is derived from an EMBL/GenBank/DDBJ whole genome shotgun (WGS) entry which is preliminary data.</text>
</comment>
<dbReference type="PANTHER" id="PTHR46211:SF14">
    <property type="entry name" value="GLYCEROPHOSPHODIESTER PHOSPHODIESTERASE"/>
    <property type="match status" value="1"/>
</dbReference>
<dbReference type="Pfam" id="PF03009">
    <property type="entry name" value="GDPD"/>
    <property type="match status" value="1"/>
</dbReference>
<keyword evidence="2" id="KW-0319">Glycerol metabolism</keyword>
<dbReference type="SUPFAM" id="SSF51695">
    <property type="entry name" value="PLC-like phosphodiesterases"/>
    <property type="match status" value="1"/>
</dbReference>
<evidence type="ECO:0000256" key="4">
    <source>
        <dbReference type="SAM" id="Phobius"/>
    </source>
</evidence>
<evidence type="ECO:0000313" key="7">
    <source>
        <dbReference type="Proteomes" id="UP001205105"/>
    </source>
</evidence>
<dbReference type="Proteomes" id="UP001205105">
    <property type="component" value="Unassembled WGS sequence"/>
</dbReference>
<dbReference type="EC" id="3.1.4.46" evidence="1"/>
<evidence type="ECO:0000256" key="1">
    <source>
        <dbReference type="ARBA" id="ARBA00012247"/>
    </source>
</evidence>
<dbReference type="PROSITE" id="PS51704">
    <property type="entry name" value="GP_PDE"/>
    <property type="match status" value="1"/>
</dbReference>
<sequence length="318" mass="34269">MGGWHTSPVLLRIYRSAVVGRQRWGPLRLFGVAALSLGYVLTSLGQWCLSRLSVALLVAALQLAALAAPRFALAAAIAALVAAATALVLAARVDAEDDSTGHRGGAEGFKDDCCENTVEAVAALLQREREQGPLPHFPYLEFDVQETADGELVVYHDSLLTRGFPRDGINAAAVARLEQETGIAFGLLTVADCRLAQLQALHVGGRPGVCIPTLKQLLDACIAGGVQRSLAIEMKQLLSDAGRLKFLDTIRRAPQPYAIWYLDTQGPRLDRDPRALRQRFGRLGWAGVIAFPHLFARSFGVFGSEQVLAHLTRCLLAG</sequence>
<dbReference type="GO" id="GO:0006629">
    <property type="term" value="P:lipid metabolic process"/>
    <property type="evidence" value="ECO:0007669"/>
    <property type="project" value="InterPro"/>
</dbReference>
<proteinExistence type="predicted"/>
<feature type="transmembrane region" description="Helical" evidence="4">
    <location>
        <begin position="71"/>
        <end position="93"/>
    </location>
</feature>
<keyword evidence="7" id="KW-1185">Reference proteome</keyword>
<accession>A0AAD5DQA5</accession>
<reference evidence="6" key="1">
    <citation type="submission" date="2020-11" db="EMBL/GenBank/DDBJ databases">
        <title>Chlorella ohadii genome sequencing and assembly.</title>
        <authorList>
            <person name="Murik O."/>
            <person name="Treves H."/>
            <person name="Kedem I."/>
            <person name="Shotland Y."/>
            <person name="Kaplan A."/>
        </authorList>
    </citation>
    <scope>NUCLEOTIDE SEQUENCE</scope>
    <source>
        <strain evidence="6">1</strain>
    </source>
</reference>
<feature type="transmembrane region" description="Helical" evidence="4">
    <location>
        <begin position="48"/>
        <end position="65"/>
    </location>
</feature>